<dbReference type="EMBL" id="KQ001650">
    <property type="protein sequence ID" value="KJP89578.1"/>
    <property type="molecule type" value="Genomic_DNA"/>
</dbReference>
<feature type="transmembrane region" description="Helical" evidence="1">
    <location>
        <begin position="1063"/>
        <end position="1084"/>
    </location>
</feature>
<organism evidence="3 4">
    <name type="scientific">Plasmodium fragile</name>
    <dbReference type="NCBI Taxonomy" id="5857"/>
    <lineage>
        <taxon>Eukaryota</taxon>
        <taxon>Sar</taxon>
        <taxon>Alveolata</taxon>
        <taxon>Apicomplexa</taxon>
        <taxon>Aconoidasida</taxon>
        <taxon>Haemosporida</taxon>
        <taxon>Plasmodiidae</taxon>
        <taxon>Plasmodium</taxon>
        <taxon>Plasmodium (Plasmodium)</taxon>
    </lineage>
</organism>
<evidence type="ECO:0000259" key="2">
    <source>
        <dbReference type="Pfam" id="PF12237"/>
    </source>
</evidence>
<dbReference type="GeneID" id="24266103"/>
<sequence length="1334" mass="155692">MTQQSVGSPRRRLDLHKELTFQREIMKLRKAFLNVYTLELFYKKNLKIKNEYLNMIKRRDREEGERNPRGRTMRQRVRCINRKFLKAHQMKGQHYHEEGVELKRQVCFLEKEIMNRFLFSLHIDQSNFSFDANDTYLYWLFVRFVRRVHVGSRKGNTIGCMNDHTKDTAPLFCDARYVKQFCAFIAPLVKRHRANPHFTFLQQYVQRLDFAPRRKTRHRGREKNSSWGTSLRYHSMHVGNHKHGHHQKGNCKRMRSSSSKISSHCMMTLSICPQHPTYNLSLHRKSTRSSPLSVHRVSLKFRTHQLKVNVAKVKHAVGKYILGQLYENSLNSIFSSLVSKSSQFKCNLLGAGTSSDCHCCGEEAVFSGAKSHLEESSCDTSEPTHSAIVQCLQVFFTPVHEYSSVKTRDELILLLNNFRNVLEEDVRKLLHMTAVNISPLCEHLPLGYLFPVFLFYFLFLNIPLGSCKMGVGHLSCSFEATTPKQCNIEEDETHNVEYADRCSDDPPRCLLCLYEALRRNKNMTPLQKKKWLVFFVLDSLRKSYVKPVDQEESILSLYFNSVVNSACMPREGELKRILYKEGKRDEGTHHHSPLCYYPWRRHNTRKRRKVREGEEMNSVKTEKWPRRHNVERIFQRCFERLNRTESFLGHLDQFINPKGSNPLNVDCQKGKKKKIYITCNCAMYSPPCELYCVPPPSGRGGQSVRWLFGGNTAKENNSSNRISKKGGVNSTVKKTHPLGLSNQLQDKQGVLPQATLLHEYLLSEEKIFLDNLKAFLRPLLNALYKKSIVRMNMYFYLCMVHSFLTLRRAGISPKCMSRKGREALYATTHTVTSTTRIRRHLSGEYQRGRPCKPVEDYLAWKFDRAVYLLCTRSGSSAIAKRRLRGTTSYMQNCVKNINVRLLLLVYRMANAADVQTFGGVTTHVSRGSNLALHRRSNTLAQTISRAACGKINTKRQRRKNVRPYIRMLLKSAPIQNYNMYEHLQGDCFYIQRKNDFVIFNLRSKEGEKNGGDSPNVYYPFNGTNYFVHQKDYRTRRTYKIKCVNVCLLFYRYCFFFYTRNPLVFSFLLNRVFCVCAGCLGRYLVLDRVANSGTPHSEDATTHDCFYKQIGMLIKNRKNIFVRYFNFLVLFLIMRYHTLIGSVRHSGLQSCVPKRIMTLLRRKLNIKRECFSSPLNAILPSYCSFFPDIDTFFGSSGNFFEFPLRSGAYEVNPPFDVYLINQVIVYILHHLNKEEHELTFFLVIPMLQDKNYLFELLFGSPHLSAHFLLARNSYTFSTRLLESREEEYISTCDCCVFILQNEKAKIQKGLINKKVVLKIKKKWENLSHIKQKKKE</sequence>
<evidence type="ECO:0000256" key="1">
    <source>
        <dbReference type="SAM" id="Phobius"/>
    </source>
</evidence>
<dbReference type="VEuPathDB" id="PlasmoDB:AK88_00789"/>
<accession>A0A0D9QRN3</accession>
<protein>
    <recommendedName>
        <fullName evidence="2">PCIF1 WW domain-containing protein</fullName>
    </recommendedName>
</protein>
<keyword evidence="1" id="KW-0812">Transmembrane</keyword>
<feature type="domain" description="PCIF1 WW" evidence="2">
    <location>
        <begin position="1122"/>
        <end position="1275"/>
    </location>
</feature>
<evidence type="ECO:0000313" key="4">
    <source>
        <dbReference type="Proteomes" id="UP000054561"/>
    </source>
</evidence>
<keyword evidence="4" id="KW-1185">Reference proteome</keyword>
<reference evidence="3 4" key="1">
    <citation type="submission" date="2014-03" db="EMBL/GenBank/DDBJ databases">
        <title>The Genome Sequence of Plasmodium fragile nilgiri.</title>
        <authorList>
            <consortium name="The Broad Institute Genomics Platform"/>
            <consortium name="The Broad Institute Genome Sequencing Center for Infectious Disease"/>
            <person name="Neafsey D."/>
            <person name="Duraisingh M."/>
            <person name="Young S.K."/>
            <person name="Zeng Q."/>
            <person name="Gargeya S."/>
            <person name="Abouelleil A."/>
            <person name="Alvarado L."/>
            <person name="Chapman S.B."/>
            <person name="Gainer-Dewar J."/>
            <person name="Goldberg J."/>
            <person name="Griggs A."/>
            <person name="Gujja S."/>
            <person name="Hansen M."/>
            <person name="Howarth C."/>
            <person name="Imamovic A."/>
            <person name="Larimer J."/>
            <person name="Pearson M."/>
            <person name="Poon T.W."/>
            <person name="Priest M."/>
            <person name="Roberts A."/>
            <person name="Saif S."/>
            <person name="Shea T."/>
            <person name="Sykes S."/>
            <person name="Wortman J."/>
            <person name="Nusbaum C."/>
            <person name="Birren B."/>
        </authorList>
    </citation>
    <scope>NUCLEOTIDE SEQUENCE [LARGE SCALE GENOMIC DNA]</scope>
    <source>
        <strain evidence="4">nilgiri</strain>
    </source>
</reference>
<dbReference type="OMA" id="RYCFFFY"/>
<dbReference type="Pfam" id="PF12237">
    <property type="entry name" value="PCIF1_WW"/>
    <property type="match status" value="1"/>
</dbReference>
<dbReference type="OrthoDB" id="193787at2759"/>
<feature type="transmembrane region" description="Helical" evidence="1">
    <location>
        <begin position="1119"/>
        <end position="1137"/>
    </location>
</feature>
<dbReference type="GO" id="GO:0099122">
    <property type="term" value="F:RNA polymerase II C-terminal domain binding"/>
    <property type="evidence" value="ECO:0007669"/>
    <property type="project" value="InterPro"/>
</dbReference>
<dbReference type="Proteomes" id="UP000054561">
    <property type="component" value="Unassembled WGS sequence"/>
</dbReference>
<dbReference type="GO" id="GO:0016422">
    <property type="term" value="F:mRNA (2'-O-methyladenosine-N6-)-methyltransferase activity"/>
    <property type="evidence" value="ECO:0007669"/>
    <property type="project" value="InterPro"/>
</dbReference>
<evidence type="ECO:0000313" key="3">
    <source>
        <dbReference type="EMBL" id="KJP89578.1"/>
    </source>
</evidence>
<name>A0A0D9QRN3_PLAFR</name>
<dbReference type="PANTHER" id="PTHR21727:SF0">
    <property type="entry name" value="MRNA (2'-O-METHYLADENOSINE-N(6)-)-METHYLTRANSFERASE"/>
    <property type="match status" value="1"/>
</dbReference>
<proteinExistence type="predicted"/>
<dbReference type="PANTHER" id="PTHR21727">
    <property type="entry name" value="PHOSPHORYLATED CTD INTERACTING FACTOR 1"/>
    <property type="match status" value="1"/>
</dbReference>
<keyword evidence="1" id="KW-1133">Transmembrane helix</keyword>
<keyword evidence="1" id="KW-0472">Membrane</keyword>
<dbReference type="RefSeq" id="XP_012333856.1">
    <property type="nucleotide sequence ID" value="XM_012478433.1"/>
</dbReference>
<gene>
    <name evidence="3" type="ORF">AK88_00789</name>
</gene>
<dbReference type="InterPro" id="IPR039881">
    <property type="entry name" value="PCIF1-like"/>
</dbReference>
<dbReference type="InterPro" id="IPR022035">
    <property type="entry name" value="PCIF1_WW"/>
</dbReference>